<protein>
    <recommendedName>
        <fullName evidence="4">MarR family transcriptional regulator</fullName>
    </recommendedName>
</protein>
<keyword evidence="3" id="KW-1185">Reference proteome</keyword>
<proteinExistence type="predicted"/>
<dbReference type="Proteomes" id="UP001522868">
    <property type="component" value="Unassembled WGS sequence"/>
</dbReference>
<name>A0ABT0IGZ9_9ACTN</name>
<dbReference type="EMBL" id="JALPTH010000028">
    <property type="protein sequence ID" value="MCK8680604.1"/>
    <property type="molecule type" value="Genomic_DNA"/>
</dbReference>
<sequence>MADADFSALTHPLANPGYGKRTVPGQEPPTTSDFGHLPRREASIAGYIERLTDGSDIAVKTLAAVLPDYGQCAVRTALSRLAAAGHLRRGRECIVRPDGARWITRTWWSRTPRDDAWWAAYQRGEITEDKPPPRRRQTRSRAFVLLAALGRQNPMMSLSDGECVALEPLVSEWFARGADERVVLNALTAGLPRQVHRPVALARTRLTGKMPPEPIEAERPVLRMLECAKCRVPGRPEVLADGVCGRCRGEPAPAPPPRPLFPEQVRAHVAEARRAAARPHTPEGSVT</sequence>
<feature type="region of interest" description="Disordered" evidence="1">
    <location>
        <begin position="1"/>
        <end position="37"/>
    </location>
</feature>
<evidence type="ECO:0008006" key="4">
    <source>
        <dbReference type="Google" id="ProtNLM"/>
    </source>
</evidence>
<gene>
    <name evidence="2" type="ORF">M1O15_25050</name>
</gene>
<evidence type="ECO:0000313" key="2">
    <source>
        <dbReference type="EMBL" id="MCK8680604.1"/>
    </source>
</evidence>
<organism evidence="2 3">
    <name type="scientific">Streptomyces lichenis</name>
    <dbReference type="NCBI Taxonomy" id="2306967"/>
    <lineage>
        <taxon>Bacteria</taxon>
        <taxon>Bacillati</taxon>
        <taxon>Actinomycetota</taxon>
        <taxon>Actinomycetes</taxon>
        <taxon>Kitasatosporales</taxon>
        <taxon>Streptomycetaceae</taxon>
        <taxon>Streptomyces</taxon>
    </lineage>
</organism>
<reference evidence="2 3" key="1">
    <citation type="submission" date="2022-04" db="EMBL/GenBank/DDBJ databases">
        <title>Streptomyces sp. nov. LCR6-01 isolated from Lichen of Dirinaria sp.</title>
        <authorList>
            <person name="Kanchanasin P."/>
            <person name="Tanasupawat S."/>
            <person name="Phongsopitanun W."/>
        </authorList>
    </citation>
    <scope>NUCLEOTIDE SEQUENCE [LARGE SCALE GENOMIC DNA]</scope>
    <source>
        <strain evidence="2 3">LCR6-01</strain>
    </source>
</reference>
<dbReference type="RefSeq" id="WP_248636417.1">
    <property type="nucleotide sequence ID" value="NZ_JALPTH010000028.1"/>
</dbReference>
<accession>A0ABT0IGZ9</accession>
<evidence type="ECO:0000313" key="3">
    <source>
        <dbReference type="Proteomes" id="UP001522868"/>
    </source>
</evidence>
<comment type="caution">
    <text evidence="2">The sequence shown here is derived from an EMBL/GenBank/DDBJ whole genome shotgun (WGS) entry which is preliminary data.</text>
</comment>
<evidence type="ECO:0000256" key="1">
    <source>
        <dbReference type="SAM" id="MobiDB-lite"/>
    </source>
</evidence>